<organism evidence="2 3">
    <name type="scientific">Solanum verrucosum</name>
    <dbReference type="NCBI Taxonomy" id="315347"/>
    <lineage>
        <taxon>Eukaryota</taxon>
        <taxon>Viridiplantae</taxon>
        <taxon>Streptophyta</taxon>
        <taxon>Embryophyta</taxon>
        <taxon>Tracheophyta</taxon>
        <taxon>Spermatophyta</taxon>
        <taxon>Magnoliopsida</taxon>
        <taxon>eudicotyledons</taxon>
        <taxon>Gunneridae</taxon>
        <taxon>Pentapetalae</taxon>
        <taxon>asterids</taxon>
        <taxon>lamiids</taxon>
        <taxon>Solanales</taxon>
        <taxon>Solanaceae</taxon>
        <taxon>Solanoideae</taxon>
        <taxon>Solaneae</taxon>
        <taxon>Solanum</taxon>
    </lineage>
</organism>
<evidence type="ECO:0000313" key="2">
    <source>
        <dbReference type="EMBL" id="WMV14059.1"/>
    </source>
</evidence>
<dbReference type="PANTHER" id="PTHR46148">
    <property type="entry name" value="CHROMO DOMAIN-CONTAINING PROTEIN"/>
    <property type="match status" value="1"/>
</dbReference>
<dbReference type="Proteomes" id="UP001234989">
    <property type="component" value="Chromosome 2"/>
</dbReference>
<feature type="domain" description="Tf2-1-like SH3-like" evidence="1">
    <location>
        <begin position="176"/>
        <end position="214"/>
    </location>
</feature>
<dbReference type="EMBL" id="CP133613">
    <property type="protein sequence ID" value="WMV14059.1"/>
    <property type="molecule type" value="Genomic_DNA"/>
</dbReference>
<dbReference type="InterPro" id="IPR056924">
    <property type="entry name" value="SH3_Tf2-1"/>
</dbReference>
<gene>
    <name evidence="2" type="ORF">MTR67_007444</name>
</gene>
<dbReference type="Pfam" id="PF24626">
    <property type="entry name" value="SH3_Tf2-1"/>
    <property type="match status" value="1"/>
</dbReference>
<sequence length="256" mass="29105">MSSRHQDRKGWVLRKIKSLMKRIVNPVKPPSSFPQNFKKQKEDECFASIQSTKVWLINFPKEQIEKEHDQDENMTKMMTETMSKNFMGGGLKSVNVVGTNSGQCPEDDKFEGNIALTDIDHVSYMESGVMNPHRKELFYFPKVHVLSIQITHRSILDPHSPASVGGIGMASFEALYGPYHILRRIGKVAYELELPNELASVHPVFHVSMLKKCVGYPISIVPLEDLGVKENLSYEEVPVEILDRQVKKLRNKVVSP</sequence>
<reference evidence="2" key="1">
    <citation type="submission" date="2023-08" db="EMBL/GenBank/DDBJ databases">
        <title>A de novo genome assembly of Solanum verrucosum Schlechtendal, a Mexican diploid species geographically isolated from the other diploid A-genome species in potato relatives.</title>
        <authorList>
            <person name="Hosaka K."/>
        </authorList>
    </citation>
    <scope>NUCLEOTIDE SEQUENCE</scope>
    <source>
        <tissue evidence="2">Young leaves</tissue>
    </source>
</reference>
<evidence type="ECO:0000313" key="3">
    <source>
        <dbReference type="Proteomes" id="UP001234989"/>
    </source>
</evidence>
<evidence type="ECO:0000259" key="1">
    <source>
        <dbReference type="Pfam" id="PF24626"/>
    </source>
</evidence>
<proteinExistence type="predicted"/>
<name>A0AAF0Q651_SOLVR</name>
<keyword evidence="3" id="KW-1185">Reference proteome</keyword>
<dbReference type="AlphaFoldDB" id="A0AAF0Q651"/>
<accession>A0AAF0Q651</accession>
<protein>
    <recommendedName>
        <fullName evidence="1">Tf2-1-like SH3-like domain-containing protein</fullName>
    </recommendedName>
</protein>
<dbReference type="PANTHER" id="PTHR46148:SF60">
    <property type="entry name" value="CHROMO DOMAIN-CONTAINING PROTEIN"/>
    <property type="match status" value="1"/>
</dbReference>